<feature type="domain" description="UvrD-like helicase C-terminal" evidence="18">
    <location>
        <begin position="381"/>
        <end position="766"/>
    </location>
</feature>
<dbReference type="GO" id="GO:0033202">
    <property type="term" value="C:DNA helicase complex"/>
    <property type="evidence" value="ECO:0007669"/>
    <property type="project" value="TreeGrafter"/>
</dbReference>
<proteinExistence type="inferred from homology"/>
<keyword evidence="8 15" id="KW-0067">ATP-binding</keyword>
<dbReference type="Pfam" id="PF00580">
    <property type="entry name" value="UvrD-helicase"/>
    <property type="match status" value="1"/>
</dbReference>
<evidence type="ECO:0000256" key="9">
    <source>
        <dbReference type="ARBA" id="ARBA00023125"/>
    </source>
</evidence>
<evidence type="ECO:0000256" key="7">
    <source>
        <dbReference type="ARBA" id="ARBA00022839"/>
    </source>
</evidence>
<evidence type="ECO:0000256" key="12">
    <source>
        <dbReference type="ARBA" id="ARBA00034617"/>
    </source>
</evidence>
<dbReference type="RefSeq" id="WP_151917049.1">
    <property type="nucleotide sequence ID" value="NZ_RQSP01000022.1"/>
</dbReference>
<accession>A0A5N5RHC4</accession>
<dbReference type="InterPro" id="IPR011604">
    <property type="entry name" value="PDDEXK-like_dom_sf"/>
</dbReference>
<dbReference type="PROSITE" id="PS51217">
    <property type="entry name" value="UVRD_HELICASE_CTER"/>
    <property type="match status" value="1"/>
</dbReference>
<evidence type="ECO:0000256" key="1">
    <source>
        <dbReference type="ARBA" id="ARBA00009922"/>
    </source>
</evidence>
<dbReference type="Gene3D" id="1.10.10.160">
    <property type="match status" value="1"/>
</dbReference>
<keyword evidence="2" id="KW-0540">Nuclease</keyword>
<feature type="binding site" evidence="15">
    <location>
        <begin position="28"/>
        <end position="35"/>
    </location>
    <ligand>
        <name>ATP</name>
        <dbReference type="ChEBI" id="CHEBI:30616"/>
    </ligand>
</feature>
<evidence type="ECO:0000256" key="16">
    <source>
        <dbReference type="SAM" id="MobiDB-lite"/>
    </source>
</evidence>
<dbReference type="Proteomes" id="UP000326336">
    <property type="component" value="Unassembled WGS sequence"/>
</dbReference>
<feature type="region of interest" description="Disordered" evidence="16">
    <location>
        <begin position="565"/>
        <end position="595"/>
    </location>
</feature>
<feature type="region of interest" description="Disordered" evidence="16">
    <location>
        <begin position="209"/>
        <end position="228"/>
    </location>
</feature>
<evidence type="ECO:0000259" key="18">
    <source>
        <dbReference type="PROSITE" id="PS51217"/>
    </source>
</evidence>
<dbReference type="EMBL" id="RQSP01000022">
    <property type="protein sequence ID" value="KAB5606644.1"/>
    <property type="molecule type" value="Genomic_DNA"/>
</dbReference>
<dbReference type="InterPro" id="IPR014017">
    <property type="entry name" value="DNA_helicase_UvrD-like_C"/>
</dbReference>
<comment type="similarity">
    <text evidence="1">Belongs to the helicase family. UvrD subfamily.</text>
</comment>
<evidence type="ECO:0000256" key="6">
    <source>
        <dbReference type="ARBA" id="ARBA00022806"/>
    </source>
</evidence>
<dbReference type="OrthoDB" id="4812256at2"/>
<sequence>MHKPTFTDSPEQAAVIAAPSDADVLVVAGAGSGKTYTMTRRIVTLIEQGVPAERIVGLTFTRKAAAELLSRVSAAVNANPIADDADAARSRRAFLKPEISTYDAFFQSIVRRYGLLVGFDQNTQPLSEAGAIQLAVEVVDRHAEDVLGADLGAFNTVVEHVRDLSSAIGSAMIGGGVTDMEEAIARIRRWDAAFIERLDVALRDEIVPITEPNPGKPKKRTKKDTDESYARKREDYRAKWHSLCVWKCDVLRSATRKREVLLDLVEDYVRTKRRQNMAEFSDFTIAANQLVTRFPSIAAGYRRRYTHVLLDEYQDTSTTQSMLIAALFHPGSAVNAVGDPFQSIYAWRGASPGAFRMFIRDFGMAADTKPFPLSVTRRNSRIVLEAANGLTKPLRVTQRRASSSLMREVGVSELTALPDADEGTLGVLDFDTFGQEIDAVARFARHAIARYASGDGTDAHPHVAVLFRGGKERMTEFEQGLNRYGLTTMIVGYSELLKRPEVRDLLALLHVAADRTDSGELMRLLATPRFAFGRQTLSALSKLADRLDTAHRYRVLVEAGLVEPDAADSSDSGDSFDSSASSDSPQSADSSDGGAWSDEWIRRRERIVRQYRDRIPHAVFLADLLVRDDLAELLAKTDAMRGDDETIARLVHAGRMLRQVRSVMNNPLDEVIETAVEALGLDIDLVVAQSIAYPSRAINPTRARSSIDRFKAMTVTYVQEIAEGRKPTLSGFMAWIDSLKDVNDKNVEVPDTPVDVVLMTVHQAKGLEWDAVAVVNMKKGGFPSTQGGLSITDDERHPGGLEHGTWTPPEYHVSTKTWLDDPSAVPAPVRVDAGILPRFPHDADVSGGVEGAIAALDGLDDVEAIDDEIYGDLRRDDIGDDVDAVDPDDWYLTQGEEYGRRLLADERRIAYVALTRARHDLLITSSHSSDNTLVASDATGADRQSDKRNQPSVFWQEVYNMLAKHPGLIDASADAADKADSADSADSAVDMADVTADATADGTVDSAGGDTDDGNAVSLSAIGAARPTGFFVGENAADYLHTVVDEAWNAPIDLSQEDTEISWPVSPSEELLDRLRVTGLRAQAPHACSPVASDDDSLLVRARMLVSDPDLMPRSAEDDARIDAQVHAQAARLLASGRQNVTALQMRASERSERESRLLWRGMIRPIPRVVSPAAETGTLFHAWAERFMNAYGDDVMTDGMAALDATDGLMTSLAFGTDAAGESRESMIADLDRREQESDRLDAKQRLLMQWERRLVGSRWARRRPAWAERQIVVSMPQLFARHAATSADAGGDAANGAAGGATDNAIDEAIINGKLDAVFHGGLDESDPTKRYVIVDWKTGRRPARPDDVERKLVQLDWYRLLLSAMERVPLDSIDATLYYLSEPDEGRREIHARAKTEQEILAELSSGIPEQSDDD</sequence>
<dbReference type="InterPro" id="IPR000212">
    <property type="entry name" value="DNA_helicase_UvrD/REP"/>
</dbReference>
<evidence type="ECO:0000256" key="8">
    <source>
        <dbReference type="ARBA" id="ARBA00022840"/>
    </source>
</evidence>
<evidence type="ECO:0000256" key="3">
    <source>
        <dbReference type="ARBA" id="ARBA00022741"/>
    </source>
</evidence>
<dbReference type="Gene3D" id="3.40.50.300">
    <property type="entry name" value="P-loop containing nucleotide triphosphate hydrolases"/>
    <property type="match status" value="4"/>
</dbReference>
<keyword evidence="5 15" id="KW-0378">Hydrolase</keyword>
<feature type="compositionally biased region" description="Low complexity" evidence="16">
    <location>
        <begin position="567"/>
        <end position="595"/>
    </location>
</feature>
<dbReference type="GO" id="GO:0003677">
    <property type="term" value="F:DNA binding"/>
    <property type="evidence" value="ECO:0007669"/>
    <property type="project" value="UniProtKB-KW"/>
</dbReference>
<evidence type="ECO:0000313" key="19">
    <source>
        <dbReference type="EMBL" id="KAB5606644.1"/>
    </source>
</evidence>
<dbReference type="InterPro" id="IPR014016">
    <property type="entry name" value="UvrD-like_ATP-bd"/>
</dbReference>
<evidence type="ECO:0000256" key="11">
    <source>
        <dbReference type="ARBA" id="ARBA00023235"/>
    </source>
</evidence>
<evidence type="ECO:0000313" key="20">
    <source>
        <dbReference type="Proteomes" id="UP000326336"/>
    </source>
</evidence>
<comment type="catalytic activity">
    <reaction evidence="14">
        <text>ATP + H2O = ADP + phosphate + H(+)</text>
        <dbReference type="Rhea" id="RHEA:13065"/>
        <dbReference type="ChEBI" id="CHEBI:15377"/>
        <dbReference type="ChEBI" id="CHEBI:15378"/>
        <dbReference type="ChEBI" id="CHEBI:30616"/>
        <dbReference type="ChEBI" id="CHEBI:43474"/>
        <dbReference type="ChEBI" id="CHEBI:456216"/>
        <dbReference type="EC" id="5.6.2.4"/>
    </reaction>
</comment>
<evidence type="ECO:0000256" key="15">
    <source>
        <dbReference type="PROSITE-ProRule" id="PRU00560"/>
    </source>
</evidence>
<dbReference type="InterPro" id="IPR027417">
    <property type="entry name" value="P-loop_NTPase"/>
</dbReference>
<reference evidence="19 20" key="1">
    <citation type="journal article" date="2019" name="Int. J. Syst. Evol. Microbiol.">
        <title>Bifidobacterium jacchi sp. nov., isolated from the faeces of a baby common marmoset (Callithrix jacchus).</title>
        <authorList>
            <person name="Modesto M."/>
            <person name="Watanabe K."/>
            <person name="Arita M."/>
            <person name="Satti M."/>
            <person name="Oki K."/>
            <person name="Sciavilla P."/>
            <person name="Patavino C."/>
            <person name="Camma C."/>
            <person name="Michelini S."/>
            <person name="Sgorbati B."/>
            <person name="Mattarelli P."/>
        </authorList>
    </citation>
    <scope>NUCLEOTIDE SEQUENCE [LARGE SCALE GENOMIC DNA]</scope>
    <source>
        <strain evidence="19 20">MRM 9.3</strain>
    </source>
</reference>
<dbReference type="GO" id="GO:0004527">
    <property type="term" value="F:exonuclease activity"/>
    <property type="evidence" value="ECO:0007669"/>
    <property type="project" value="UniProtKB-KW"/>
</dbReference>
<dbReference type="GO" id="GO:0005829">
    <property type="term" value="C:cytosol"/>
    <property type="evidence" value="ECO:0007669"/>
    <property type="project" value="TreeGrafter"/>
</dbReference>
<dbReference type="PROSITE" id="PS51198">
    <property type="entry name" value="UVRD_HELICASE_ATP_BIND"/>
    <property type="match status" value="1"/>
</dbReference>
<comment type="caution">
    <text evidence="19">The sequence shown here is derived from an EMBL/GenBank/DDBJ whole genome shotgun (WGS) entry which is preliminary data.</text>
</comment>
<dbReference type="GO" id="GO:0005524">
    <property type="term" value="F:ATP binding"/>
    <property type="evidence" value="ECO:0007669"/>
    <property type="project" value="UniProtKB-UniRule"/>
</dbReference>
<keyword evidence="10" id="KW-0234">DNA repair</keyword>
<keyword evidence="3 15" id="KW-0547">Nucleotide-binding</keyword>
<evidence type="ECO:0000256" key="4">
    <source>
        <dbReference type="ARBA" id="ARBA00022763"/>
    </source>
</evidence>
<dbReference type="Pfam" id="PF12705">
    <property type="entry name" value="PDDEXK_1"/>
    <property type="match status" value="1"/>
</dbReference>
<comment type="catalytic activity">
    <reaction evidence="12">
        <text>Couples ATP hydrolysis with the unwinding of duplex DNA by translocating in the 3'-5' direction.</text>
        <dbReference type="EC" id="5.6.2.4"/>
    </reaction>
</comment>
<dbReference type="GO" id="GO:0043138">
    <property type="term" value="F:3'-5' DNA helicase activity"/>
    <property type="evidence" value="ECO:0007669"/>
    <property type="project" value="UniProtKB-EC"/>
</dbReference>
<evidence type="ECO:0000259" key="17">
    <source>
        <dbReference type="PROSITE" id="PS51198"/>
    </source>
</evidence>
<dbReference type="Pfam" id="PF13361">
    <property type="entry name" value="UvrD_C"/>
    <property type="match status" value="1"/>
</dbReference>
<dbReference type="PANTHER" id="PTHR11070:SF55">
    <property type="entry name" value="DNA 3'-5' HELICASE"/>
    <property type="match status" value="1"/>
</dbReference>
<keyword evidence="11" id="KW-0413">Isomerase</keyword>
<dbReference type="EC" id="5.6.2.4" evidence="13"/>
<dbReference type="InterPro" id="IPR038726">
    <property type="entry name" value="PDDEXK_AddAB-type"/>
</dbReference>
<dbReference type="GO" id="GO:0000725">
    <property type="term" value="P:recombinational repair"/>
    <property type="evidence" value="ECO:0007669"/>
    <property type="project" value="TreeGrafter"/>
</dbReference>
<feature type="domain" description="UvrD-like helicase ATP-binding" evidence="17">
    <location>
        <begin position="7"/>
        <end position="380"/>
    </location>
</feature>
<protein>
    <recommendedName>
        <fullName evidence="13">DNA 3'-5' helicase</fullName>
        <ecNumber evidence="13">5.6.2.4</ecNumber>
    </recommendedName>
</protein>
<keyword evidence="4" id="KW-0227">DNA damage</keyword>
<evidence type="ECO:0000256" key="14">
    <source>
        <dbReference type="ARBA" id="ARBA00048988"/>
    </source>
</evidence>
<evidence type="ECO:0000256" key="10">
    <source>
        <dbReference type="ARBA" id="ARBA00023204"/>
    </source>
</evidence>
<keyword evidence="9" id="KW-0238">DNA-binding</keyword>
<dbReference type="CDD" id="cd17932">
    <property type="entry name" value="DEXQc_UvrD"/>
    <property type="match status" value="1"/>
</dbReference>
<evidence type="ECO:0000256" key="5">
    <source>
        <dbReference type="ARBA" id="ARBA00022801"/>
    </source>
</evidence>
<organism evidence="19 20">
    <name type="scientific">Bifidobacterium jacchi</name>
    <dbReference type="NCBI Taxonomy" id="2490545"/>
    <lineage>
        <taxon>Bacteria</taxon>
        <taxon>Bacillati</taxon>
        <taxon>Actinomycetota</taxon>
        <taxon>Actinomycetes</taxon>
        <taxon>Bifidobacteriales</taxon>
        <taxon>Bifidobacteriaceae</taxon>
        <taxon>Bifidobacterium</taxon>
    </lineage>
</organism>
<dbReference type="Gene3D" id="3.90.320.10">
    <property type="match status" value="1"/>
</dbReference>
<name>A0A5N5RHC4_9BIFI</name>
<keyword evidence="6 15" id="KW-0347">Helicase</keyword>
<keyword evidence="20" id="KW-1185">Reference proteome</keyword>
<keyword evidence="7" id="KW-0269">Exonuclease</keyword>
<dbReference type="PANTHER" id="PTHR11070">
    <property type="entry name" value="UVRD / RECB / PCRA DNA HELICASE FAMILY MEMBER"/>
    <property type="match status" value="1"/>
</dbReference>
<evidence type="ECO:0000256" key="13">
    <source>
        <dbReference type="ARBA" id="ARBA00034808"/>
    </source>
</evidence>
<dbReference type="Gene3D" id="1.10.486.10">
    <property type="entry name" value="PCRA, domain 4"/>
    <property type="match status" value="1"/>
</dbReference>
<dbReference type="SUPFAM" id="SSF52540">
    <property type="entry name" value="P-loop containing nucleoside triphosphate hydrolases"/>
    <property type="match status" value="1"/>
</dbReference>
<gene>
    <name evidence="19" type="ORF">EHS19_06855</name>
</gene>
<dbReference type="InterPro" id="IPR013986">
    <property type="entry name" value="DExx_box_DNA_helicase_dom_sf"/>
</dbReference>
<evidence type="ECO:0000256" key="2">
    <source>
        <dbReference type="ARBA" id="ARBA00022722"/>
    </source>
</evidence>